<evidence type="ECO:0000256" key="1">
    <source>
        <dbReference type="SAM" id="Coils"/>
    </source>
</evidence>
<gene>
    <name evidence="3" type="ORF">ACFQ1S_00455</name>
</gene>
<evidence type="ECO:0000313" key="4">
    <source>
        <dbReference type="Proteomes" id="UP001597045"/>
    </source>
</evidence>
<dbReference type="SUPFAM" id="SSF47413">
    <property type="entry name" value="lambda repressor-like DNA-binding domains"/>
    <property type="match status" value="1"/>
</dbReference>
<proteinExistence type="predicted"/>
<dbReference type="Proteomes" id="UP001597045">
    <property type="component" value="Unassembled WGS sequence"/>
</dbReference>
<keyword evidence="4" id="KW-1185">Reference proteome</keyword>
<feature type="coiled-coil region" evidence="1">
    <location>
        <begin position="184"/>
        <end position="211"/>
    </location>
</feature>
<accession>A0ABW3M2K2</accession>
<feature type="domain" description="HTH cro/C1-type" evidence="2">
    <location>
        <begin position="18"/>
        <end position="78"/>
    </location>
</feature>
<protein>
    <submittedName>
        <fullName evidence="3">Helix-turn-helix domain-containing protein</fullName>
    </submittedName>
</protein>
<evidence type="ECO:0000313" key="3">
    <source>
        <dbReference type="EMBL" id="MFD1044171.1"/>
    </source>
</evidence>
<comment type="caution">
    <text evidence="3">The sequence shown here is derived from an EMBL/GenBank/DDBJ whole genome shotgun (WGS) entry which is preliminary data.</text>
</comment>
<keyword evidence="1" id="KW-0175">Coiled coil</keyword>
<dbReference type="Gene3D" id="1.10.260.40">
    <property type="entry name" value="lambda repressor-like DNA-binding domains"/>
    <property type="match status" value="1"/>
</dbReference>
<dbReference type="CDD" id="cd00093">
    <property type="entry name" value="HTH_XRE"/>
    <property type="match status" value="1"/>
</dbReference>
<dbReference type="InterPro" id="IPR010982">
    <property type="entry name" value="Lambda_DNA-bd_dom_sf"/>
</dbReference>
<dbReference type="InterPro" id="IPR001387">
    <property type="entry name" value="Cro/C1-type_HTH"/>
</dbReference>
<name>A0ABW3M2K2_9PSEU</name>
<dbReference type="Pfam" id="PF01381">
    <property type="entry name" value="HTH_3"/>
    <property type="match status" value="1"/>
</dbReference>
<evidence type="ECO:0000259" key="2">
    <source>
        <dbReference type="PROSITE" id="PS50943"/>
    </source>
</evidence>
<organism evidence="3 4">
    <name type="scientific">Kibdelosporangium lantanae</name>
    <dbReference type="NCBI Taxonomy" id="1497396"/>
    <lineage>
        <taxon>Bacteria</taxon>
        <taxon>Bacillati</taxon>
        <taxon>Actinomycetota</taxon>
        <taxon>Actinomycetes</taxon>
        <taxon>Pseudonocardiales</taxon>
        <taxon>Pseudonocardiaceae</taxon>
        <taxon>Kibdelosporangium</taxon>
    </lineage>
</organism>
<dbReference type="PROSITE" id="PS50943">
    <property type="entry name" value="HTH_CROC1"/>
    <property type="match status" value="1"/>
</dbReference>
<dbReference type="SMART" id="SM00530">
    <property type="entry name" value="HTH_XRE"/>
    <property type="match status" value="1"/>
</dbReference>
<reference evidence="4" key="1">
    <citation type="journal article" date="2019" name="Int. J. Syst. Evol. Microbiol.">
        <title>The Global Catalogue of Microorganisms (GCM) 10K type strain sequencing project: providing services to taxonomists for standard genome sequencing and annotation.</title>
        <authorList>
            <consortium name="The Broad Institute Genomics Platform"/>
            <consortium name="The Broad Institute Genome Sequencing Center for Infectious Disease"/>
            <person name="Wu L."/>
            <person name="Ma J."/>
        </authorList>
    </citation>
    <scope>NUCLEOTIDE SEQUENCE [LARGE SCALE GENOMIC DNA]</scope>
    <source>
        <strain evidence="4">JCM 31486</strain>
    </source>
</reference>
<sequence length="240" mass="27213">MEQDGWAGRLVRTIASEIRRHRNRQGISAQELADRCAQLGYPIGRQVITNLENGHRDSISVPELMVLGQALGVPPSLLIFPVGHTANCEPLPGLPRPTWPAFTWFAARGRYPDGDGNPGPWDNFEEDVNVEPGHEFDDEYQWTEGAIGAYLYGQEDNLIDQWRDNRASIESLTRQMVKHEPSRNAAFVEGLSVLEETLRQLERNILHARTVIERRNLLLRPLPNFLAHLDHQSTERTVPS</sequence>
<dbReference type="EMBL" id="JBHTIS010000009">
    <property type="protein sequence ID" value="MFD1044171.1"/>
    <property type="molecule type" value="Genomic_DNA"/>
</dbReference>